<accession>A0A165BJ63</accession>
<organism evidence="2 3">
    <name type="scientific">Laetiporus sulphureus 93-53</name>
    <dbReference type="NCBI Taxonomy" id="1314785"/>
    <lineage>
        <taxon>Eukaryota</taxon>
        <taxon>Fungi</taxon>
        <taxon>Dikarya</taxon>
        <taxon>Basidiomycota</taxon>
        <taxon>Agaricomycotina</taxon>
        <taxon>Agaricomycetes</taxon>
        <taxon>Polyporales</taxon>
        <taxon>Laetiporus</taxon>
    </lineage>
</organism>
<name>A0A165BJ63_9APHY</name>
<feature type="chain" id="PRO_5007855651" description="Secreted protein" evidence="1">
    <location>
        <begin position="17"/>
        <end position="84"/>
    </location>
</feature>
<feature type="signal peptide" evidence="1">
    <location>
        <begin position="1"/>
        <end position="16"/>
    </location>
</feature>
<keyword evidence="1" id="KW-0732">Signal</keyword>
<dbReference type="InParanoid" id="A0A165BJ63"/>
<gene>
    <name evidence="2" type="ORF">LAESUDRAFT_493176</name>
</gene>
<keyword evidence="3" id="KW-1185">Reference proteome</keyword>
<evidence type="ECO:0000313" key="3">
    <source>
        <dbReference type="Proteomes" id="UP000076871"/>
    </source>
</evidence>
<dbReference type="EMBL" id="KV427669">
    <property type="protein sequence ID" value="KZT01158.1"/>
    <property type="molecule type" value="Genomic_DNA"/>
</dbReference>
<evidence type="ECO:0000313" key="2">
    <source>
        <dbReference type="EMBL" id="KZT01158.1"/>
    </source>
</evidence>
<proteinExistence type="predicted"/>
<dbReference type="AlphaFoldDB" id="A0A165BJ63"/>
<evidence type="ECO:0000256" key="1">
    <source>
        <dbReference type="SAM" id="SignalP"/>
    </source>
</evidence>
<sequence>MAHVGVCIAMVPRAHAFLSLTAAFGMTGAIPQRSRAGDRKGKWEVSKVGESKVQRWEPKRTSQDYESAVYAGSYPRHARHWPAG</sequence>
<dbReference type="GeneID" id="63819706"/>
<dbReference type="Proteomes" id="UP000076871">
    <property type="component" value="Unassembled WGS sequence"/>
</dbReference>
<reference evidence="2 3" key="1">
    <citation type="journal article" date="2016" name="Mol. Biol. Evol.">
        <title>Comparative Genomics of Early-Diverging Mushroom-Forming Fungi Provides Insights into the Origins of Lignocellulose Decay Capabilities.</title>
        <authorList>
            <person name="Nagy L.G."/>
            <person name="Riley R."/>
            <person name="Tritt A."/>
            <person name="Adam C."/>
            <person name="Daum C."/>
            <person name="Floudas D."/>
            <person name="Sun H."/>
            <person name="Yadav J.S."/>
            <person name="Pangilinan J."/>
            <person name="Larsson K.H."/>
            <person name="Matsuura K."/>
            <person name="Barry K."/>
            <person name="Labutti K."/>
            <person name="Kuo R."/>
            <person name="Ohm R.A."/>
            <person name="Bhattacharya S.S."/>
            <person name="Shirouzu T."/>
            <person name="Yoshinaga Y."/>
            <person name="Martin F.M."/>
            <person name="Grigoriev I.V."/>
            <person name="Hibbett D.S."/>
        </authorList>
    </citation>
    <scope>NUCLEOTIDE SEQUENCE [LARGE SCALE GENOMIC DNA]</scope>
    <source>
        <strain evidence="2 3">93-53</strain>
    </source>
</reference>
<dbReference type="RefSeq" id="XP_040758898.1">
    <property type="nucleotide sequence ID" value="XM_040902675.1"/>
</dbReference>
<evidence type="ECO:0008006" key="4">
    <source>
        <dbReference type="Google" id="ProtNLM"/>
    </source>
</evidence>
<protein>
    <recommendedName>
        <fullName evidence="4">Secreted protein</fullName>
    </recommendedName>
</protein>